<dbReference type="AlphaFoldDB" id="A0AAV5D4A8"/>
<organism evidence="2 3">
    <name type="scientific">Eleusine coracana subsp. coracana</name>
    <dbReference type="NCBI Taxonomy" id="191504"/>
    <lineage>
        <taxon>Eukaryota</taxon>
        <taxon>Viridiplantae</taxon>
        <taxon>Streptophyta</taxon>
        <taxon>Embryophyta</taxon>
        <taxon>Tracheophyta</taxon>
        <taxon>Spermatophyta</taxon>
        <taxon>Magnoliopsida</taxon>
        <taxon>Liliopsida</taxon>
        <taxon>Poales</taxon>
        <taxon>Poaceae</taxon>
        <taxon>PACMAD clade</taxon>
        <taxon>Chloridoideae</taxon>
        <taxon>Cynodonteae</taxon>
        <taxon>Eleusininae</taxon>
        <taxon>Eleusine</taxon>
    </lineage>
</organism>
<protein>
    <recommendedName>
        <fullName evidence="1">F-box domain-containing protein</fullName>
    </recommendedName>
</protein>
<dbReference type="PANTHER" id="PTHR34591:SF21">
    <property type="entry name" value="F-BOX DOMAIN CONTAINING PROTEIN, EXPRESSED"/>
    <property type="match status" value="1"/>
</dbReference>
<evidence type="ECO:0000259" key="1">
    <source>
        <dbReference type="Pfam" id="PF00646"/>
    </source>
</evidence>
<dbReference type="InterPro" id="IPR036047">
    <property type="entry name" value="F-box-like_dom_sf"/>
</dbReference>
<reference evidence="2" key="2">
    <citation type="submission" date="2021-12" db="EMBL/GenBank/DDBJ databases">
        <title>Resequencing data analysis of finger millet.</title>
        <authorList>
            <person name="Hatakeyama M."/>
            <person name="Aluri S."/>
            <person name="Balachadran M.T."/>
            <person name="Sivarajan S.R."/>
            <person name="Poveda L."/>
            <person name="Shimizu-Inatsugi R."/>
            <person name="Schlapbach R."/>
            <person name="Sreeman S.M."/>
            <person name="Shimizu K.K."/>
        </authorList>
    </citation>
    <scope>NUCLEOTIDE SEQUENCE</scope>
</reference>
<evidence type="ECO:0000313" key="2">
    <source>
        <dbReference type="EMBL" id="GJN05085.1"/>
    </source>
</evidence>
<name>A0AAV5D4A8_ELECO</name>
<proteinExistence type="predicted"/>
<comment type="caution">
    <text evidence="2">The sequence shown here is derived from an EMBL/GenBank/DDBJ whole genome shotgun (WGS) entry which is preliminary data.</text>
</comment>
<evidence type="ECO:0000313" key="3">
    <source>
        <dbReference type="Proteomes" id="UP001054889"/>
    </source>
</evidence>
<dbReference type="Gene3D" id="1.20.1280.50">
    <property type="match status" value="1"/>
</dbReference>
<reference evidence="2" key="1">
    <citation type="journal article" date="2018" name="DNA Res.">
        <title>Multiple hybrid de novo genome assembly of finger millet, an orphan allotetraploid crop.</title>
        <authorList>
            <person name="Hatakeyama M."/>
            <person name="Aluri S."/>
            <person name="Balachadran M.T."/>
            <person name="Sivarajan S.R."/>
            <person name="Patrignani A."/>
            <person name="Gruter S."/>
            <person name="Poveda L."/>
            <person name="Shimizu-Inatsugi R."/>
            <person name="Baeten J."/>
            <person name="Francoijs K.J."/>
            <person name="Nataraja K.N."/>
            <person name="Reddy Y.A.N."/>
            <person name="Phadnis S."/>
            <person name="Ravikumar R.L."/>
            <person name="Schlapbach R."/>
            <person name="Sreeman S.M."/>
            <person name="Shimizu K.K."/>
        </authorList>
    </citation>
    <scope>NUCLEOTIDE SEQUENCE</scope>
</reference>
<dbReference type="EMBL" id="BQKI01000011">
    <property type="protein sequence ID" value="GJN05085.1"/>
    <property type="molecule type" value="Genomic_DNA"/>
</dbReference>
<accession>A0AAV5D4A8</accession>
<dbReference type="Pfam" id="PF00646">
    <property type="entry name" value="F-box"/>
    <property type="match status" value="1"/>
</dbReference>
<dbReference type="Proteomes" id="UP001054889">
    <property type="component" value="Unassembled WGS sequence"/>
</dbReference>
<feature type="domain" description="F-box" evidence="1">
    <location>
        <begin position="27"/>
        <end position="56"/>
    </location>
</feature>
<dbReference type="PANTHER" id="PTHR34591">
    <property type="entry name" value="OS03G0653100 PROTEIN-RELATED"/>
    <property type="match status" value="1"/>
</dbReference>
<keyword evidence="3" id="KW-1185">Reference proteome</keyword>
<gene>
    <name evidence="2" type="primary">ga22686</name>
    <name evidence="2" type="ORF">PR202_ga22686</name>
</gene>
<dbReference type="SUPFAM" id="SSF81383">
    <property type="entry name" value="F-box domain"/>
    <property type="match status" value="1"/>
</dbReference>
<dbReference type="InterPro" id="IPR001810">
    <property type="entry name" value="F-box_dom"/>
</dbReference>
<sequence length="101" mass="12091">MQLELSTCSHGAVRRWRQWQLYVTHELTEVLRRLPARSLAASRCVCKAWKTFIDDEHQLLSRLQRLLLNSVTGLFINYIDDRPHFFARPTSDRWRFHLHCA</sequence>